<keyword evidence="2" id="KW-1185">Reference proteome</keyword>
<protein>
    <submittedName>
        <fullName evidence="1">Uncharacterized protein</fullName>
    </submittedName>
</protein>
<dbReference type="EMBL" id="JACEIK010004341">
    <property type="protein sequence ID" value="MCD9645134.1"/>
    <property type="molecule type" value="Genomic_DNA"/>
</dbReference>
<accession>A0ABS8VE60</accession>
<feature type="non-terminal residue" evidence="1">
    <location>
        <position position="1"/>
    </location>
</feature>
<proteinExistence type="predicted"/>
<dbReference type="Proteomes" id="UP000823775">
    <property type="component" value="Unassembled WGS sequence"/>
</dbReference>
<organism evidence="1 2">
    <name type="scientific">Datura stramonium</name>
    <name type="common">Jimsonweed</name>
    <name type="synonym">Common thornapple</name>
    <dbReference type="NCBI Taxonomy" id="4076"/>
    <lineage>
        <taxon>Eukaryota</taxon>
        <taxon>Viridiplantae</taxon>
        <taxon>Streptophyta</taxon>
        <taxon>Embryophyta</taxon>
        <taxon>Tracheophyta</taxon>
        <taxon>Spermatophyta</taxon>
        <taxon>Magnoliopsida</taxon>
        <taxon>eudicotyledons</taxon>
        <taxon>Gunneridae</taxon>
        <taxon>Pentapetalae</taxon>
        <taxon>asterids</taxon>
        <taxon>lamiids</taxon>
        <taxon>Solanales</taxon>
        <taxon>Solanaceae</taxon>
        <taxon>Solanoideae</taxon>
        <taxon>Datureae</taxon>
        <taxon>Datura</taxon>
    </lineage>
</organism>
<gene>
    <name evidence="1" type="ORF">HAX54_033838</name>
</gene>
<reference evidence="1 2" key="1">
    <citation type="journal article" date="2021" name="BMC Genomics">
        <title>Datura genome reveals duplications of psychoactive alkaloid biosynthetic genes and high mutation rate following tissue culture.</title>
        <authorList>
            <person name="Rajewski A."/>
            <person name="Carter-House D."/>
            <person name="Stajich J."/>
            <person name="Litt A."/>
        </authorList>
    </citation>
    <scope>NUCLEOTIDE SEQUENCE [LARGE SCALE GENOMIC DNA]</scope>
    <source>
        <strain evidence="1">AR-01</strain>
    </source>
</reference>
<name>A0ABS8VE60_DATST</name>
<evidence type="ECO:0000313" key="2">
    <source>
        <dbReference type="Proteomes" id="UP000823775"/>
    </source>
</evidence>
<comment type="caution">
    <text evidence="1">The sequence shown here is derived from an EMBL/GenBank/DDBJ whole genome shotgun (WGS) entry which is preliminary data.</text>
</comment>
<evidence type="ECO:0000313" key="1">
    <source>
        <dbReference type="EMBL" id="MCD9645134.1"/>
    </source>
</evidence>
<sequence>CQPMKYRCGATLNQNIWGKVNCEPPVKRRWRCAKHNSHAENWEKMYSLALGTVFRM</sequence>